<feature type="compositionally biased region" description="Low complexity" evidence="1">
    <location>
        <begin position="512"/>
        <end position="523"/>
    </location>
</feature>
<proteinExistence type="predicted"/>
<gene>
    <name evidence="2" type="ORF">H2200_008920</name>
</gene>
<dbReference type="EMBL" id="JAPDRK010000013">
    <property type="protein sequence ID" value="KAJ9606909.1"/>
    <property type="molecule type" value="Genomic_DNA"/>
</dbReference>
<feature type="compositionally biased region" description="Low complexity" evidence="1">
    <location>
        <begin position="424"/>
        <end position="441"/>
    </location>
</feature>
<name>A0AA39CG14_9EURO</name>
<reference evidence="2" key="1">
    <citation type="submission" date="2022-10" db="EMBL/GenBank/DDBJ databases">
        <title>Culturing micro-colonial fungi from biological soil crusts in the Mojave desert and describing Neophaeococcomyces mojavensis, and introducing the new genera and species Taxawa tesnikishii.</title>
        <authorList>
            <person name="Kurbessoian T."/>
            <person name="Stajich J.E."/>
        </authorList>
    </citation>
    <scope>NUCLEOTIDE SEQUENCE</scope>
    <source>
        <strain evidence="2">TK_41</strain>
    </source>
</reference>
<comment type="caution">
    <text evidence="2">The sequence shown here is derived from an EMBL/GenBank/DDBJ whole genome shotgun (WGS) entry which is preliminary data.</text>
</comment>
<dbReference type="Proteomes" id="UP001172673">
    <property type="component" value="Unassembled WGS sequence"/>
</dbReference>
<dbReference type="InterPro" id="IPR036779">
    <property type="entry name" value="LysM_dom_sf"/>
</dbReference>
<feature type="compositionally biased region" description="Polar residues" evidence="1">
    <location>
        <begin position="1"/>
        <end position="22"/>
    </location>
</feature>
<organism evidence="2 3">
    <name type="scientific">Cladophialophora chaetospira</name>
    <dbReference type="NCBI Taxonomy" id="386627"/>
    <lineage>
        <taxon>Eukaryota</taxon>
        <taxon>Fungi</taxon>
        <taxon>Dikarya</taxon>
        <taxon>Ascomycota</taxon>
        <taxon>Pezizomycotina</taxon>
        <taxon>Eurotiomycetes</taxon>
        <taxon>Chaetothyriomycetidae</taxon>
        <taxon>Chaetothyriales</taxon>
        <taxon>Herpotrichiellaceae</taxon>
        <taxon>Cladophialophora</taxon>
    </lineage>
</organism>
<feature type="compositionally biased region" description="Low complexity" evidence="1">
    <location>
        <begin position="38"/>
        <end position="50"/>
    </location>
</feature>
<feature type="region of interest" description="Disordered" evidence="1">
    <location>
        <begin position="182"/>
        <end position="215"/>
    </location>
</feature>
<evidence type="ECO:0008006" key="4">
    <source>
        <dbReference type="Google" id="ProtNLM"/>
    </source>
</evidence>
<feature type="compositionally biased region" description="Polar residues" evidence="1">
    <location>
        <begin position="404"/>
        <end position="413"/>
    </location>
</feature>
<dbReference type="Gene3D" id="3.10.350.10">
    <property type="entry name" value="LysM domain"/>
    <property type="match status" value="1"/>
</dbReference>
<evidence type="ECO:0000313" key="2">
    <source>
        <dbReference type="EMBL" id="KAJ9606909.1"/>
    </source>
</evidence>
<accession>A0AA39CG14</accession>
<feature type="compositionally biased region" description="Basic and acidic residues" evidence="1">
    <location>
        <begin position="189"/>
        <end position="203"/>
    </location>
</feature>
<keyword evidence="3" id="KW-1185">Reference proteome</keyword>
<evidence type="ECO:0000256" key="1">
    <source>
        <dbReference type="SAM" id="MobiDB-lite"/>
    </source>
</evidence>
<protein>
    <recommendedName>
        <fullName evidence="4">LysM domain-containing protein</fullName>
    </recommendedName>
</protein>
<feature type="region of interest" description="Disordered" evidence="1">
    <location>
        <begin position="485"/>
        <end position="529"/>
    </location>
</feature>
<evidence type="ECO:0000313" key="3">
    <source>
        <dbReference type="Proteomes" id="UP001172673"/>
    </source>
</evidence>
<dbReference type="AlphaFoldDB" id="A0AA39CG14"/>
<sequence length="628" mass="68272">MSNTSQTSLYPSTTNSSTSTLRPRTGRLISYLDDESTESTAITTSTSSTPPRFPSRGVSPNEATVTRSKSTDKPRNGRTNKGHARSSSGSQAPTGGKQGKWEPWGSLQGFASTFLGNETSSSSRTKSSGSFKTPLWMKQDKSYTTKVATPRWGPTTQVSMDPTQDLIEERKAKVQAKKREALLQASASETRDSSGRFKRRDSNADMTKGPQPDEGDALVYLHKVEKGNTLAGVIIKYNCPPELFRKVNRFWPNDNIQTRTRVLVPLEGSTIKGRKVDSPYLSRDLFDSSLDHLSIQDPPEVHSSSLQNGTHSTSLPSFAIASPSITYEPLSIMTSMSDETELKHDSWVMLPNFEEAVEVLRVPRRALGYFPRARRKSNTTLTVSSTISTPKTSFDMLRHPPTHAAQQSISLNASPVRRPAFPASRPSLSGRQRSSSTSGSGATFVESLRGPGGVGDLRGLRTQIARAGPADDPLNRKFNQYFPDFLPPPEEMPRTGFSRTPTRATPRASMDSVRSTRSNSNSSGLAGDVSGAIQGWVRTMAGASGKRDRSTAVDKLGDLIELETNSETIITDSNANFEVAGAAGEDITPTATTSDFATEGPWLNERFPVRGRVRTAYASSASGKDKDE</sequence>
<feature type="region of interest" description="Disordered" evidence="1">
    <location>
        <begin position="401"/>
        <end position="457"/>
    </location>
</feature>
<feature type="region of interest" description="Disordered" evidence="1">
    <location>
        <begin position="1"/>
        <end position="107"/>
    </location>
</feature>